<dbReference type="Proteomes" id="UP000037267">
    <property type="component" value="Unassembled WGS sequence"/>
</dbReference>
<evidence type="ECO:0000313" key="4">
    <source>
        <dbReference type="Proteomes" id="UP000037267"/>
    </source>
</evidence>
<protein>
    <submittedName>
        <fullName evidence="3">Putative phage tail protein</fullName>
    </submittedName>
</protein>
<dbReference type="Pfam" id="PF22768">
    <property type="entry name" value="SPP1_Dit"/>
    <property type="match status" value="1"/>
</dbReference>
<dbReference type="Gene3D" id="2.40.30.200">
    <property type="match status" value="1"/>
</dbReference>
<evidence type="ECO:0000313" key="3">
    <source>
        <dbReference type="EMBL" id="KNF06960.1"/>
    </source>
</evidence>
<organism evidence="3 4">
    <name type="scientific">Gottschalkia purinilytica</name>
    <name type="common">Clostridium purinilyticum</name>
    <dbReference type="NCBI Taxonomy" id="1503"/>
    <lineage>
        <taxon>Bacteria</taxon>
        <taxon>Bacillati</taxon>
        <taxon>Bacillota</taxon>
        <taxon>Tissierellia</taxon>
        <taxon>Tissierellales</taxon>
        <taxon>Gottschalkiaceae</taxon>
        <taxon>Gottschalkia</taxon>
    </lineage>
</organism>
<dbReference type="STRING" id="1503.CLPU_44c00020"/>
<comment type="caution">
    <text evidence="3">The sequence shown here is derived from an EMBL/GenBank/DDBJ whole genome shotgun (WGS) entry which is preliminary data.</text>
</comment>
<feature type="domain" description="Siphovirus-type tail component C-terminal" evidence="2">
    <location>
        <begin position="178"/>
        <end position="284"/>
    </location>
</feature>
<dbReference type="OrthoDB" id="2079081at2"/>
<feature type="domain" description="Siphovirus-type tail component RIFT-related" evidence="1">
    <location>
        <begin position="14"/>
        <end position="128"/>
    </location>
</feature>
<sequence>MQKVYIENSRGRVEFYKSRPFILQSISGLSNPNTRNITTQAPGQDGVSRHGSNFEARTLLLEVGVIGEDKQDMYRLRNKLYSVLNGRLNSKLVYENSYKSYSIDCSIENITEGEKLRNIQQIILQLYCPDPFWSDIDEIKEEVAMWLGNFHFPLIIPKGEGIIMGSRVSNLIVNVLNKGDVPCGMTIEFVCTKTVKNISLFNVYTREYIKVKGSFKAGDLIRITTQFGNKRVELIRNGVSSNIFHYLDIDSVFLQLDLGDNVFRYDADSGIDNLEVSIYYKPKYLGV</sequence>
<evidence type="ECO:0000259" key="1">
    <source>
        <dbReference type="Pfam" id="PF05709"/>
    </source>
</evidence>
<name>A0A0L0W6U3_GOTPU</name>
<gene>
    <name evidence="3" type="ORF">CLPU_44c00020</name>
</gene>
<dbReference type="Pfam" id="PF05709">
    <property type="entry name" value="Sipho_tail"/>
    <property type="match status" value="1"/>
</dbReference>
<dbReference type="Gene3D" id="2.60.120.860">
    <property type="match status" value="1"/>
</dbReference>
<keyword evidence="4" id="KW-1185">Reference proteome</keyword>
<dbReference type="InterPro" id="IPR008841">
    <property type="entry name" value="Siphovirus-type_tail_N"/>
</dbReference>
<dbReference type="EMBL" id="LGSS01000044">
    <property type="protein sequence ID" value="KNF06960.1"/>
    <property type="molecule type" value="Genomic_DNA"/>
</dbReference>
<dbReference type="NCBIfam" id="TIGR01633">
    <property type="entry name" value="phi3626_gp14_N"/>
    <property type="match status" value="1"/>
</dbReference>
<dbReference type="AlphaFoldDB" id="A0A0L0W6U3"/>
<dbReference type="InterPro" id="IPR006520">
    <property type="entry name" value="Dit_BPSPP_N"/>
</dbReference>
<dbReference type="InterPro" id="IPR054738">
    <property type="entry name" value="Siphovirus-type_tail_C"/>
</dbReference>
<evidence type="ECO:0000259" key="2">
    <source>
        <dbReference type="Pfam" id="PF22768"/>
    </source>
</evidence>
<dbReference type="RefSeq" id="WP_050379109.1">
    <property type="nucleotide sequence ID" value="NZ_LGSS01000044.1"/>
</dbReference>
<proteinExistence type="predicted"/>
<accession>A0A0L0W6U3</accession>
<reference evidence="4" key="1">
    <citation type="submission" date="2015-07" db="EMBL/GenBank/DDBJ databases">
        <title>Draft genome sequence of the purine-degrading Gottschalkia purinilyticum DSM 1384 (formerly Clostridium purinilyticum).</title>
        <authorList>
            <person name="Poehlein A."/>
            <person name="Schiel-Bengelsdorf B."/>
            <person name="Bengelsdorf F.R."/>
            <person name="Daniel R."/>
            <person name="Duerre P."/>
        </authorList>
    </citation>
    <scope>NUCLEOTIDE SEQUENCE [LARGE SCALE GENOMIC DNA]</scope>
    <source>
        <strain evidence="4">DSM 1384</strain>
    </source>
</reference>